<dbReference type="GO" id="GO:0006351">
    <property type="term" value="P:DNA-templated transcription"/>
    <property type="evidence" value="ECO:0007669"/>
    <property type="project" value="InterPro"/>
</dbReference>
<keyword evidence="2" id="KW-0804">Transcription</keyword>
<dbReference type="GeneID" id="30680441"/>
<evidence type="ECO:0000259" key="1">
    <source>
        <dbReference type="SMART" id="SM00661"/>
    </source>
</evidence>
<accession>A0A0U3E8Z3</accession>
<dbReference type="Proteomes" id="UP000060778">
    <property type="component" value="Chromosome"/>
</dbReference>
<dbReference type="RefSeq" id="WP_075049980.1">
    <property type="nucleotide sequence ID" value="NZ_CP006867.1"/>
</dbReference>
<organism evidence="2 3">
    <name type="scientific">Ignicoccus islandicus DSM 13165</name>
    <dbReference type="NCBI Taxonomy" id="940295"/>
    <lineage>
        <taxon>Archaea</taxon>
        <taxon>Thermoproteota</taxon>
        <taxon>Thermoprotei</taxon>
        <taxon>Desulfurococcales</taxon>
        <taxon>Desulfurococcaceae</taxon>
        <taxon>Ignicoccus</taxon>
    </lineage>
</organism>
<dbReference type="EMBL" id="CP006867">
    <property type="protein sequence ID" value="ALU11838.1"/>
    <property type="molecule type" value="Genomic_DNA"/>
</dbReference>
<reference evidence="2 3" key="1">
    <citation type="submission" date="2013-11" db="EMBL/GenBank/DDBJ databases">
        <title>Comparative genomics of Ignicoccus.</title>
        <authorList>
            <person name="Podar M."/>
        </authorList>
    </citation>
    <scope>NUCLEOTIDE SEQUENCE [LARGE SCALE GENOMIC DNA]</scope>
    <source>
        <strain evidence="2 3">DSM 13165</strain>
    </source>
</reference>
<dbReference type="KEGG" id="iis:EYM_05285"/>
<feature type="domain" description="DNA-directed RNA polymerase II subunit RPB9-like zinc ribbon" evidence="1">
    <location>
        <begin position="5"/>
        <end position="56"/>
    </location>
</feature>
<dbReference type="AlphaFoldDB" id="A0A0U3E8Z3"/>
<dbReference type="SMART" id="SM00661">
    <property type="entry name" value="RPOL9"/>
    <property type="match status" value="1"/>
</dbReference>
<dbReference type="InterPro" id="IPR001529">
    <property type="entry name" value="Zn_ribbon_RPB9"/>
</dbReference>
<keyword evidence="3" id="KW-1185">Reference proteome</keyword>
<evidence type="ECO:0000313" key="3">
    <source>
        <dbReference type="Proteomes" id="UP000060778"/>
    </source>
</evidence>
<evidence type="ECO:0000313" key="2">
    <source>
        <dbReference type="EMBL" id="ALU11838.1"/>
    </source>
</evidence>
<dbReference type="Gene3D" id="2.20.25.10">
    <property type="match status" value="1"/>
</dbReference>
<dbReference type="OrthoDB" id="37175at2157"/>
<dbReference type="GO" id="GO:0000428">
    <property type="term" value="C:DNA-directed RNA polymerase complex"/>
    <property type="evidence" value="ECO:0007669"/>
    <property type="project" value="UniProtKB-KW"/>
</dbReference>
<name>A0A0U3E8Z3_9CREN</name>
<keyword evidence="2" id="KW-0240">DNA-directed RNA polymerase</keyword>
<sequence length="91" mass="10537">MSTLTFCPRCKSLMIVTKKDGKTILKCPKCGYEIEPKSKGRIVMNVEKDKHVQTTSKVVEVKERGKALTEEEKEMLQDYYRDIFLENFSGE</sequence>
<gene>
    <name evidence="2" type="ORF">EYM_05285</name>
</gene>
<dbReference type="Pfam" id="PF02150">
    <property type="entry name" value="Zn_ribbon_RPB9"/>
    <property type="match status" value="1"/>
</dbReference>
<protein>
    <submittedName>
        <fullName evidence="2">DNA-directed RNA polymerase subunit M</fullName>
    </submittedName>
</protein>
<proteinExistence type="predicted"/>
<dbReference type="STRING" id="940295.EYM_05285"/>